<dbReference type="UniPathway" id="UPA00251">
    <property type="reaction ID" value="UER00324"/>
</dbReference>
<protein>
    <recommendedName>
        <fullName evidence="4 14">Protoporphyrinogen IX oxidase</fullName>
        <shortName evidence="14">PPO</shortName>
        <ecNumber evidence="14 15">1.3.99.-</ecNumber>
    </recommendedName>
</protein>
<evidence type="ECO:0000256" key="15">
    <source>
        <dbReference type="PIRNR" id="PIRNR004638"/>
    </source>
</evidence>
<evidence type="ECO:0000256" key="5">
    <source>
        <dbReference type="ARBA" id="ARBA00022475"/>
    </source>
</evidence>
<dbReference type="EC" id="1.3.99.-" evidence="14 15"/>
<reference evidence="16 17" key="1">
    <citation type="submission" date="2012-10" db="EMBL/GenBank/DDBJ databases">
        <title>Genome sequencing of Tanticharoenia sakaeratensis NBRC 103193.</title>
        <authorList>
            <person name="Azuma Y."/>
            <person name="Hadano H."/>
            <person name="Hirakawa H."/>
            <person name="Matsushita K."/>
        </authorList>
    </citation>
    <scope>NUCLEOTIDE SEQUENCE [LARGE SCALE GENOMIC DNA]</scope>
    <source>
        <strain evidence="16 17">NBRC 103193</strain>
    </source>
</reference>
<dbReference type="RefSeq" id="WP_048850452.1">
    <property type="nucleotide sequence ID" value="NZ_BALE01000047.1"/>
</dbReference>
<gene>
    <name evidence="16" type="ORF">Tasa_047_002</name>
</gene>
<proteinExistence type="inferred from homology"/>
<comment type="subunit">
    <text evidence="14">Homodimer.</text>
</comment>
<dbReference type="GO" id="GO:0005886">
    <property type="term" value="C:plasma membrane"/>
    <property type="evidence" value="ECO:0007669"/>
    <property type="project" value="UniProtKB-SubCell"/>
</dbReference>
<evidence type="ECO:0000313" key="16">
    <source>
        <dbReference type="EMBL" id="GAN55357.1"/>
    </source>
</evidence>
<keyword evidence="8 14" id="KW-0479">Metal-binding</keyword>
<feature type="binding site" description="axial binding residue" evidence="14">
    <location>
        <position position="18"/>
    </location>
    <ligand>
        <name>heme</name>
        <dbReference type="ChEBI" id="CHEBI:30413"/>
    </ligand>
    <ligandPart>
        <name>Fe</name>
        <dbReference type="ChEBI" id="CHEBI:18248"/>
    </ligandPart>
</feature>
<accession>A0A0D6MNU7</accession>
<comment type="function">
    <text evidence="14 15">Catalyzes the oxidation of protoporphyrinogen IX to protoporphyrin IX.</text>
</comment>
<dbReference type="STRING" id="1231623.Tasa_047_002"/>
<comment type="pathway">
    <text evidence="2 14 15">Porphyrin-containing compound metabolism; protoporphyrin-IX biosynthesis; protoporphyrin-IX from protoporphyrinogen-IX: step 1/1.</text>
</comment>
<name>A0A0D6MNU7_9PROT</name>
<evidence type="ECO:0000256" key="11">
    <source>
        <dbReference type="ARBA" id="ARBA00023004"/>
    </source>
</evidence>
<dbReference type="PANTHER" id="PTHR40255:SF1">
    <property type="entry name" value="PROTOPORPHYRINOGEN IX OXIDASE"/>
    <property type="match status" value="1"/>
</dbReference>
<keyword evidence="9 14" id="KW-1133">Transmembrane helix</keyword>
<feature type="transmembrane region" description="Helical" evidence="14">
    <location>
        <begin position="130"/>
        <end position="148"/>
    </location>
</feature>
<feature type="transmembrane region" description="Helical" evidence="14">
    <location>
        <begin position="63"/>
        <end position="85"/>
    </location>
</feature>
<evidence type="ECO:0000256" key="1">
    <source>
        <dbReference type="ARBA" id="ARBA00004651"/>
    </source>
</evidence>
<evidence type="ECO:0000256" key="14">
    <source>
        <dbReference type="HAMAP-Rule" id="MF_02239"/>
    </source>
</evidence>
<evidence type="ECO:0000256" key="6">
    <source>
        <dbReference type="ARBA" id="ARBA00022617"/>
    </source>
</evidence>
<keyword evidence="10 14" id="KW-0560">Oxidoreductase</keyword>
<dbReference type="EMBL" id="BALE01000047">
    <property type="protein sequence ID" value="GAN55357.1"/>
    <property type="molecule type" value="Genomic_DNA"/>
</dbReference>
<comment type="subcellular location">
    <subcellularLocation>
        <location evidence="1 14">Cell membrane</location>
        <topology evidence="1 14">Multi-pass membrane protein</topology>
    </subcellularLocation>
</comment>
<comment type="cofactor">
    <cofactor evidence="14 15">
        <name>heme b</name>
        <dbReference type="ChEBI" id="CHEBI:60344"/>
    </cofactor>
    <text evidence="14 15">Binds 1 heme b (iron(II)-protoporphyrin IX) group per subunit.</text>
</comment>
<feature type="transmembrane region" description="Helical" evidence="14">
    <location>
        <begin position="91"/>
        <end position="109"/>
    </location>
</feature>
<dbReference type="GO" id="GO:0070818">
    <property type="term" value="F:protoporphyrinogen oxidase activity"/>
    <property type="evidence" value="ECO:0007669"/>
    <property type="project" value="UniProtKB-UniRule"/>
</dbReference>
<dbReference type="Pfam" id="PF03653">
    <property type="entry name" value="UPF0093"/>
    <property type="match status" value="1"/>
</dbReference>
<keyword evidence="5 14" id="KW-1003">Cell membrane</keyword>
<evidence type="ECO:0000256" key="4">
    <source>
        <dbReference type="ARBA" id="ARBA00017504"/>
    </source>
</evidence>
<feature type="transmembrane region" description="Helical" evidence="14">
    <location>
        <begin position="12"/>
        <end position="32"/>
    </location>
</feature>
<organism evidence="16 17">
    <name type="scientific">Tanticharoenia sakaeratensis NBRC 103193</name>
    <dbReference type="NCBI Taxonomy" id="1231623"/>
    <lineage>
        <taxon>Bacteria</taxon>
        <taxon>Pseudomonadati</taxon>
        <taxon>Pseudomonadota</taxon>
        <taxon>Alphaproteobacteria</taxon>
        <taxon>Acetobacterales</taxon>
        <taxon>Acetobacteraceae</taxon>
        <taxon>Tanticharoenia</taxon>
    </lineage>
</organism>
<dbReference type="PIRSF" id="PIRSF004638">
    <property type="entry name" value="UCP004638"/>
    <property type="match status" value="1"/>
</dbReference>
<dbReference type="InterPro" id="IPR005265">
    <property type="entry name" value="HemJ-like"/>
</dbReference>
<evidence type="ECO:0000256" key="2">
    <source>
        <dbReference type="ARBA" id="ARBA00005073"/>
    </source>
</evidence>
<keyword evidence="17" id="KW-1185">Reference proteome</keyword>
<comment type="caution">
    <text evidence="16">The sequence shown here is derived from an EMBL/GenBank/DDBJ whole genome shotgun (WGS) entry which is preliminary data.</text>
</comment>
<comment type="catalytic activity">
    <reaction evidence="13 14 15">
        <text>protoporphyrinogen IX + 3 A = protoporphyrin IX + 3 AH2</text>
        <dbReference type="Rhea" id="RHEA:62000"/>
        <dbReference type="ChEBI" id="CHEBI:13193"/>
        <dbReference type="ChEBI" id="CHEBI:17499"/>
        <dbReference type="ChEBI" id="CHEBI:57306"/>
        <dbReference type="ChEBI" id="CHEBI:57307"/>
    </reaction>
</comment>
<dbReference type="PANTHER" id="PTHR40255">
    <property type="entry name" value="UPF0093 MEMBRANE PROTEIN SLR1790"/>
    <property type="match status" value="1"/>
</dbReference>
<dbReference type="OrthoDB" id="9800824at2"/>
<dbReference type="AlphaFoldDB" id="A0A0D6MNU7"/>
<feature type="binding site" description="axial binding residue" evidence="14">
    <location>
        <position position="95"/>
    </location>
    <ligand>
        <name>heme</name>
        <dbReference type="ChEBI" id="CHEBI:30413"/>
    </ligand>
    <ligandPart>
        <name>Fe</name>
        <dbReference type="ChEBI" id="CHEBI:18248"/>
    </ligandPart>
</feature>
<evidence type="ECO:0000256" key="3">
    <source>
        <dbReference type="ARBA" id="ARBA00006501"/>
    </source>
</evidence>
<keyword evidence="12 14" id="KW-0472">Membrane</keyword>
<evidence type="ECO:0000256" key="9">
    <source>
        <dbReference type="ARBA" id="ARBA00022989"/>
    </source>
</evidence>
<evidence type="ECO:0000256" key="8">
    <source>
        <dbReference type="ARBA" id="ARBA00022723"/>
    </source>
</evidence>
<evidence type="ECO:0000256" key="10">
    <source>
        <dbReference type="ARBA" id="ARBA00023002"/>
    </source>
</evidence>
<dbReference type="Proteomes" id="UP000032679">
    <property type="component" value="Unassembled WGS sequence"/>
</dbReference>
<keyword evidence="7 14" id="KW-0812">Transmembrane</keyword>
<dbReference type="GO" id="GO:0046872">
    <property type="term" value="F:metal ion binding"/>
    <property type="evidence" value="ECO:0007669"/>
    <property type="project" value="UniProtKB-UniRule"/>
</dbReference>
<evidence type="ECO:0000256" key="12">
    <source>
        <dbReference type="ARBA" id="ARBA00023136"/>
    </source>
</evidence>
<evidence type="ECO:0000256" key="7">
    <source>
        <dbReference type="ARBA" id="ARBA00022692"/>
    </source>
</evidence>
<evidence type="ECO:0000313" key="17">
    <source>
        <dbReference type="Proteomes" id="UP000032679"/>
    </source>
</evidence>
<keyword evidence="11 14" id="KW-0408">Iron</keyword>
<keyword evidence="6 14" id="KW-0349">Heme</keyword>
<sequence length="150" mass="16931">MDALVGLLPYSRWILAVHLMAVIAWMAGLFYLPRLFVYHCQVAPGSTEDARFQTMERRLLRAIMNPAMIVAVACGALLAAMPGLIDWSAGWWWAKVVSVVLMLGFHGMCARWRRGFAEGRNARPERFYRMANELPTVLMVVIVVAIIVRP</sequence>
<evidence type="ECO:0000256" key="13">
    <source>
        <dbReference type="ARBA" id="ARBA00048390"/>
    </source>
</evidence>
<dbReference type="NCBIfam" id="TIGR00701">
    <property type="entry name" value="protoporphyrinogen oxidase HemJ"/>
    <property type="match status" value="1"/>
</dbReference>
<dbReference type="HAMAP" id="MF_02239">
    <property type="entry name" value="HemJ"/>
    <property type="match status" value="1"/>
</dbReference>
<dbReference type="GO" id="GO:0006782">
    <property type="term" value="P:protoporphyrinogen IX biosynthetic process"/>
    <property type="evidence" value="ECO:0007669"/>
    <property type="project" value="UniProtKB-UniRule"/>
</dbReference>
<comment type="similarity">
    <text evidence="3 14 15">Belongs to the HemJ family.</text>
</comment>